<feature type="compositionally biased region" description="Low complexity" evidence="1">
    <location>
        <begin position="203"/>
        <end position="223"/>
    </location>
</feature>
<dbReference type="EMBL" id="CACVBS010000039">
    <property type="protein sequence ID" value="CAA7263298.1"/>
    <property type="molecule type" value="Genomic_DNA"/>
</dbReference>
<dbReference type="OrthoDB" id="2946666at2759"/>
<protein>
    <submittedName>
        <fullName evidence="2">Uncharacterized protein</fullName>
    </submittedName>
</protein>
<name>A0A8S0X095_CYCAE</name>
<dbReference type="Proteomes" id="UP000467700">
    <property type="component" value="Unassembled WGS sequence"/>
</dbReference>
<keyword evidence="3" id="KW-1185">Reference proteome</keyword>
<proteinExistence type="predicted"/>
<gene>
    <name evidence="2" type="ORF">AAE3_LOCUS5573</name>
</gene>
<sequence>MSASSIAASGSNSSHLRGRSQNQINLEIWGGLRLTTKEKLVSPRPLDATHILVIHPAQSLRHDRVGHQETIRRVRRNPTFSEVVELPVNDLLFLLNVPNLMAPRGESFASILPRRLHKELPRVLMEVPHLVTFPELVGYLHTKNQAALFRNFIPEWMRDIMHPLPPVPGVVPSTSCGSFGSGSCTGEGRRVRKLLGRLVGRTSSSSTLSLNSPGSSVNSSLLSAEEPPSHSERSLASIAVEIAEAAWDFNEEEPGFLDRVAGLLDALRDNLNHIGYFAKSLWDELEICREVVRKAISHQRSATGERYQEELVPAPFA</sequence>
<evidence type="ECO:0000313" key="3">
    <source>
        <dbReference type="Proteomes" id="UP000467700"/>
    </source>
</evidence>
<comment type="caution">
    <text evidence="2">The sequence shown here is derived from an EMBL/GenBank/DDBJ whole genome shotgun (WGS) entry which is preliminary data.</text>
</comment>
<accession>A0A8S0X095</accession>
<feature type="region of interest" description="Disordered" evidence="1">
    <location>
        <begin position="203"/>
        <end position="229"/>
    </location>
</feature>
<dbReference type="AlphaFoldDB" id="A0A8S0X095"/>
<reference evidence="2 3" key="1">
    <citation type="submission" date="2020-01" db="EMBL/GenBank/DDBJ databases">
        <authorList>
            <person name="Gupta K D."/>
        </authorList>
    </citation>
    <scope>NUCLEOTIDE SEQUENCE [LARGE SCALE GENOMIC DNA]</scope>
</reference>
<evidence type="ECO:0000313" key="2">
    <source>
        <dbReference type="EMBL" id="CAA7263298.1"/>
    </source>
</evidence>
<evidence type="ECO:0000256" key="1">
    <source>
        <dbReference type="SAM" id="MobiDB-lite"/>
    </source>
</evidence>
<organism evidence="2 3">
    <name type="scientific">Cyclocybe aegerita</name>
    <name type="common">Black poplar mushroom</name>
    <name type="synonym">Agrocybe aegerita</name>
    <dbReference type="NCBI Taxonomy" id="1973307"/>
    <lineage>
        <taxon>Eukaryota</taxon>
        <taxon>Fungi</taxon>
        <taxon>Dikarya</taxon>
        <taxon>Basidiomycota</taxon>
        <taxon>Agaricomycotina</taxon>
        <taxon>Agaricomycetes</taxon>
        <taxon>Agaricomycetidae</taxon>
        <taxon>Agaricales</taxon>
        <taxon>Agaricineae</taxon>
        <taxon>Bolbitiaceae</taxon>
        <taxon>Cyclocybe</taxon>
    </lineage>
</organism>